<dbReference type="EMBL" id="JABSTR010000010">
    <property type="protein sequence ID" value="KAH9380802.1"/>
    <property type="molecule type" value="Genomic_DNA"/>
</dbReference>
<feature type="domain" description="SWIM-type" evidence="3">
    <location>
        <begin position="94"/>
        <end position="130"/>
    </location>
</feature>
<evidence type="ECO:0000313" key="5">
    <source>
        <dbReference type="Proteomes" id="UP000821853"/>
    </source>
</evidence>
<organism evidence="4 5">
    <name type="scientific">Haemaphysalis longicornis</name>
    <name type="common">Bush tick</name>
    <dbReference type="NCBI Taxonomy" id="44386"/>
    <lineage>
        <taxon>Eukaryota</taxon>
        <taxon>Metazoa</taxon>
        <taxon>Ecdysozoa</taxon>
        <taxon>Arthropoda</taxon>
        <taxon>Chelicerata</taxon>
        <taxon>Arachnida</taxon>
        <taxon>Acari</taxon>
        <taxon>Parasitiformes</taxon>
        <taxon>Ixodida</taxon>
        <taxon>Ixodoidea</taxon>
        <taxon>Ixodidae</taxon>
        <taxon>Haemaphysalinae</taxon>
        <taxon>Haemaphysalis</taxon>
    </lineage>
</organism>
<feature type="compositionally biased region" description="Basic and acidic residues" evidence="2">
    <location>
        <begin position="282"/>
        <end position="292"/>
    </location>
</feature>
<dbReference type="PANTHER" id="PTHR47526">
    <property type="entry name" value="ATP-DEPENDENT DNA HELICASE"/>
    <property type="match status" value="1"/>
</dbReference>
<sequence length="404" mass="44604">MCGGVDPLLLGDSDVCTDATLLPTLEDSDIKDYLVHGTSFVTHEQFKATKSLAAHNYVTSGFVQQPWLKQVGDRVIVRGKVNHSQALSTEPLVPWVLLKKDGKVEVGHCTCIAGLGEACSHVSAVLYYLEAAVRHRDGQACTDKENGWLPPYLSNVPPAKLSEIDFSSAAMKKRRLDGASKTTRKKAKAPIDKPSAEEWKAFLDEIKDSGTQPAILPVTEGYCDEFIPVAVKYSSAILGNLTRNKPATWDEVQEESRMFAQAFKVETEGSCSLLSDDDDDRLGEGENTKSGEVDDLPSRLARVYLMCKKYAGLQCNDTTGQNTRRDYLHCGRGQASFYLVQNRRFGFCSIPKTASSSLKALILKAEHFKDPGDDADQIFFKFQKWFKPVLPSTVWANKLGSAIH</sequence>
<feature type="region of interest" description="Disordered" evidence="2">
    <location>
        <begin position="274"/>
        <end position="293"/>
    </location>
</feature>
<evidence type="ECO:0000256" key="1">
    <source>
        <dbReference type="PROSITE-ProRule" id="PRU00325"/>
    </source>
</evidence>
<keyword evidence="1" id="KW-0862">Zinc</keyword>
<dbReference type="InterPro" id="IPR007527">
    <property type="entry name" value="Znf_SWIM"/>
</dbReference>
<reference evidence="4 5" key="1">
    <citation type="journal article" date="2020" name="Cell">
        <title>Large-Scale Comparative Analyses of Tick Genomes Elucidate Their Genetic Diversity and Vector Capacities.</title>
        <authorList>
            <consortium name="Tick Genome and Microbiome Consortium (TIGMIC)"/>
            <person name="Jia N."/>
            <person name="Wang J."/>
            <person name="Shi W."/>
            <person name="Du L."/>
            <person name="Sun Y."/>
            <person name="Zhan W."/>
            <person name="Jiang J.F."/>
            <person name="Wang Q."/>
            <person name="Zhang B."/>
            <person name="Ji P."/>
            <person name="Bell-Sakyi L."/>
            <person name="Cui X.M."/>
            <person name="Yuan T.T."/>
            <person name="Jiang B.G."/>
            <person name="Yang W.F."/>
            <person name="Lam T.T."/>
            <person name="Chang Q.C."/>
            <person name="Ding S.J."/>
            <person name="Wang X.J."/>
            <person name="Zhu J.G."/>
            <person name="Ruan X.D."/>
            <person name="Zhao L."/>
            <person name="Wei J.T."/>
            <person name="Ye R.Z."/>
            <person name="Que T.C."/>
            <person name="Du C.H."/>
            <person name="Zhou Y.H."/>
            <person name="Cheng J.X."/>
            <person name="Dai P.F."/>
            <person name="Guo W.B."/>
            <person name="Han X.H."/>
            <person name="Huang E.J."/>
            <person name="Li L.F."/>
            <person name="Wei W."/>
            <person name="Gao Y.C."/>
            <person name="Liu J.Z."/>
            <person name="Shao H.Z."/>
            <person name="Wang X."/>
            <person name="Wang C.C."/>
            <person name="Yang T.C."/>
            <person name="Huo Q.B."/>
            <person name="Li W."/>
            <person name="Chen H.Y."/>
            <person name="Chen S.E."/>
            <person name="Zhou L.G."/>
            <person name="Ni X.B."/>
            <person name="Tian J.H."/>
            <person name="Sheng Y."/>
            <person name="Liu T."/>
            <person name="Pan Y.S."/>
            <person name="Xia L.Y."/>
            <person name="Li J."/>
            <person name="Zhao F."/>
            <person name="Cao W.C."/>
        </authorList>
    </citation>
    <scope>NUCLEOTIDE SEQUENCE [LARGE SCALE GENOMIC DNA]</scope>
    <source>
        <strain evidence="4">HaeL-2018</strain>
    </source>
</reference>
<dbReference type="PROSITE" id="PS50966">
    <property type="entry name" value="ZF_SWIM"/>
    <property type="match status" value="1"/>
</dbReference>
<accession>A0A9J6GZC3</accession>
<dbReference type="OrthoDB" id="6155932at2759"/>
<dbReference type="PANTHER" id="PTHR47526:SF3">
    <property type="entry name" value="PHD-TYPE DOMAIN-CONTAINING PROTEIN"/>
    <property type="match status" value="1"/>
</dbReference>
<gene>
    <name evidence="4" type="ORF">HPB48_020244</name>
</gene>
<evidence type="ECO:0000313" key="4">
    <source>
        <dbReference type="EMBL" id="KAH9380802.1"/>
    </source>
</evidence>
<dbReference type="VEuPathDB" id="VectorBase:HLOH_056421"/>
<dbReference type="Proteomes" id="UP000821853">
    <property type="component" value="Chromosome 8"/>
</dbReference>
<evidence type="ECO:0000259" key="3">
    <source>
        <dbReference type="PROSITE" id="PS50966"/>
    </source>
</evidence>
<keyword evidence="1" id="KW-0479">Metal-binding</keyword>
<protein>
    <recommendedName>
        <fullName evidence="3">SWIM-type domain-containing protein</fullName>
    </recommendedName>
</protein>
<name>A0A9J6GZC3_HAELO</name>
<dbReference type="GO" id="GO:0008270">
    <property type="term" value="F:zinc ion binding"/>
    <property type="evidence" value="ECO:0007669"/>
    <property type="project" value="UniProtKB-KW"/>
</dbReference>
<dbReference type="AlphaFoldDB" id="A0A9J6GZC3"/>
<comment type="caution">
    <text evidence="4">The sequence shown here is derived from an EMBL/GenBank/DDBJ whole genome shotgun (WGS) entry which is preliminary data.</text>
</comment>
<dbReference type="OMA" id="FVTHEQF"/>
<keyword evidence="5" id="KW-1185">Reference proteome</keyword>
<keyword evidence="1" id="KW-0863">Zinc-finger</keyword>
<proteinExistence type="predicted"/>
<evidence type="ECO:0000256" key="2">
    <source>
        <dbReference type="SAM" id="MobiDB-lite"/>
    </source>
</evidence>